<proteinExistence type="predicted"/>
<protein>
    <recommendedName>
        <fullName evidence="3">SseB family protein</fullName>
    </recommendedName>
</protein>
<keyword evidence="2" id="KW-1185">Reference proteome</keyword>
<dbReference type="RefSeq" id="WP_242375288.1">
    <property type="nucleotide sequence ID" value="NZ_JAKRKC020000002.1"/>
</dbReference>
<evidence type="ECO:0000313" key="1">
    <source>
        <dbReference type="EMBL" id="MCK2219765.1"/>
    </source>
</evidence>
<dbReference type="Proteomes" id="UP001317259">
    <property type="component" value="Unassembled WGS sequence"/>
</dbReference>
<name>A0ABT0G6D7_9ACTN</name>
<organism evidence="1 2">
    <name type="scientific">Actinomadura luzonensis</name>
    <dbReference type="NCBI Taxonomy" id="2805427"/>
    <lineage>
        <taxon>Bacteria</taxon>
        <taxon>Bacillati</taxon>
        <taxon>Actinomycetota</taxon>
        <taxon>Actinomycetes</taxon>
        <taxon>Streptosporangiales</taxon>
        <taxon>Thermomonosporaceae</taxon>
        <taxon>Actinomadura</taxon>
    </lineage>
</organism>
<accession>A0ABT0G6D7</accession>
<gene>
    <name evidence="1" type="ORF">MF672_039110</name>
</gene>
<dbReference type="EMBL" id="JAKRKC020000002">
    <property type="protein sequence ID" value="MCK2219765.1"/>
    <property type="molecule type" value="Genomic_DNA"/>
</dbReference>
<comment type="caution">
    <text evidence="1">The sequence shown here is derived from an EMBL/GenBank/DDBJ whole genome shotgun (WGS) entry which is preliminary data.</text>
</comment>
<sequence length="141" mass="15314">MTSIIPDQPAPSERALSTIEAHVDGLKRIAAFLRTTPDLPYLDALTVHDSGSVSLFLVHSKDARETITTWMLHAIDAGALVEPYEEHGLGGVTLYFGAAPMQVYTHAAYVSDLVVVTTETHKLTIEIPEHARREQPAGGAR</sequence>
<reference evidence="1 2" key="1">
    <citation type="submission" date="2022-04" db="EMBL/GenBank/DDBJ databases">
        <title>Genome draft of Actinomadura sp. ATCC 31491.</title>
        <authorList>
            <person name="Shi X."/>
            <person name="Du Y."/>
        </authorList>
    </citation>
    <scope>NUCLEOTIDE SEQUENCE [LARGE SCALE GENOMIC DNA]</scope>
    <source>
        <strain evidence="1 2">ATCC 31491</strain>
    </source>
</reference>
<evidence type="ECO:0008006" key="3">
    <source>
        <dbReference type="Google" id="ProtNLM"/>
    </source>
</evidence>
<evidence type="ECO:0000313" key="2">
    <source>
        <dbReference type="Proteomes" id="UP001317259"/>
    </source>
</evidence>